<organism evidence="1 2">
    <name type="scientific">Ridgeia piscesae</name>
    <name type="common">Tubeworm</name>
    <dbReference type="NCBI Taxonomy" id="27915"/>
    <lineage>
        <taxon>Eukaryota</taxon>
        <taxon>Metazoa</taxon>
        <taxon>Spiralia</taxon>
        <taxon>Lophotrochozoa</taxon>
        <taxon>Annelida</taxon>
        <taxon>Polychaeta</taxon>
        <taxon>Sedentaria</taxon>
        <taxon>Canalipalpata</taxon>
        <taxon>Sabellida</taxon>
        <taxon>Siboglinidae</taxon>
        <taxon>Ridgeia</taxon>
    </lineage>
</organism>
<evidence type="ECO:0008006" key="3">
    <source>
        <dbReference type="Google" id="ProtNLM"/>
    </source>
</evidence>
<dbReference type="PANTHER" id="PTHR19303">
    <property type="entry name" value="TRANSPOSON"/>
    <property type="match status" value="1"/>
</dbReference>
<gene>
    <name evidence="1" type="ORF">NP493_405g04051</name>
</gene>
<dbReference type="Proteomes" id="UP001209878">
    <property type="component" value="Unassembled WGS sequence"/>
</dbReference>
<dbReference type="PANTHER" id="PTHR19303:SF71">
    <property type="entry name" value="ZINC FINGER PHD-TYPE DOMAIN-CONTAINING PROTEIN"/>
    <property type="match status" value="1"/>
</dbReference>
<evidence type="ECO:0000313" key="1">
    <source>
        <dbReference type="EMBL" id="KAK2181245.1"/>
    </source>
</evidence>
<dbReference type="GO" id="GO:0003677">
    <property type="term" value="F:DNA binding"/>
    <property type="evidence" value="ECO:0007669"/>
    <property type="project" value="TreeGrafter"/>
</dbReference>
<dbReference type="InterPro" id="IPR050863">
    <property type="entry name" value="CenT-Element_Derived"/>
</dbReference>
<evidence type="ECO:0000313" key="2">
    <source>
        <dbReference type="Proteomes" id="UP001209878"/>
    </source>
</evidence>
<dbReference type="GO" id="GO:0005634">
    <property type="term" value="C:nucleus"/>
    <property type="evidence" value="ECO:0007669"/>
    <property type="project" value="TreeGrafter"/>
</dbReference>
<proteinExistence type="predicted"/>
<comment type="caution">
    <text evidence="1">The sequence shown here is derived from an EMBL/GenBank/DDBJ whole genome shotgun (WGS) entry which is preliminary data.</text>
</comment>
<reference evidence="1" key="1">
    <citation type="journal article" date="2023" name="Mol. Biol. Evol.">
        <title>Third-Generation Sequencing Reveals the Adaptive Role of the Epigenome in Three Deep-Sea Polychaetes.</title>
        <authorList>
            <person name="Perez M."/>
            <person name="Aroh O."/>
            <person name="Sun Y."/>
            <person name="Lan Y."/>
            <person name="Juniper S.K."/>
            <person name="Young C.R."/>
            <person name="Angers B."/>
            <person name="Qian P.Y."/>
        </authorList>
    </citation>
    <scope>NUCLEOTIDE SEQUENCE</scope>
    <source>
        <strain evidence="1">R07B-5</strain>
    </source>
</reference>
<dbReference type="AlphaFoldDB" id="A0AAD9L2A0"/>
<name>A0AAD9L2A0_RIDPI</name>
<accession>A0AAD9L2A0</accession>
<keyword evidence="2" id="KW-1185">Reference proteome</keyword>
<sequence length="300" mass="33644">MLIVHAGGKKPPTLWGKTPPGGVLPHINRVIKNHMVRTYKRKTQRGAYGDAILKAALLALEEQPLKTVSRLYHVPTRTLRRHLDNRVATRGALALGPMKTALPAATESILRDHITYMEKCLYGLTTIDVRRLAYDIAEKLGVQHNFSVDTKLAGRDWLRGFFKRHKDLAIRRPQGTNIGRAVGFNRPKVRQFFDLYRSQLEMSTYTSARIWNMDETGITNVQKPGKIVATKEVRQVGRVTSGERGANITVICGMNPVGTYLPPKFIFPRKRMVESLMTGAPCQSVGYCSSSGWTDSDLFP</sequence>
<protein>
    <recommendedName>
        <fullName evidence="3">HTH CENPB-type domain-containing protein</fullName>
    </recommendedName>
</protein>
<dbReference type="EMBL" id="JAODUO010000405">
    <property type="protein sequence ID" value="KAK2181245.1"/>
    <property type="molecule type" value="Genomic_DNA"/>
</dbReference>